<evidence type="ECO:0000313" key="1">
    <source>
        <dbReference type="EMBL" id="EFR51797.1"/>
    </source>
</evidence>
<proteinExistence type="predicted"/>
<accession>A0ABN0BGE0</accession>
<evidence type="ECO:0000313" key="2">
    <source>
        <dbReference type="Proteomes" id="UP000005101"/>
    </source>
</evidence>
<gene>
    <name evidence="1" type="ORF">BFAG_00491</name>
</gene>
<dbReference type="Proteomes" id="UP000005101">
    <property type="component" value="Unassembled WGS sequence"/>
</dbReference>
<reference evidence="1 2" key="1">
    <citation type="submission" date="2008-12" db="EMBL/GenBank/DDBJ databases">
        <title>Annotation of Bacteroides fragilis strain 3_1_12.</title>
        <authorList>
            <consortium name="The Broad Institute Genome Sequencing Platform"/>
            <person name="Ward D."/>
            <person name="Young S.K."/>
            <person name="Kodira C.D."/>
            <person name="Zeng Q."/>
            <person name="Koehrsen M."/>
            <person name="Alvarado L."/>
            <person name="Berlin A."/>
            <person name="Borenstein D."/>
            <person name="Chen Z."/>
            <person name="Engels R."/>
            <person name="Freedman E."/>
            <person name="Gellesch M."/>
            <person name="Goldberg J."/>
            <person name="Griggs A."/>
            <person name="Gujja S."/>
            <person name="Heiman D."/>
            <person name="Hepburn T."/>
            <person name="Howarth C."/>
            <person name="Jen D."/>
            <person name="Larson L."/>
            <person name="Lewis B."/>
            <person name="Mehta T."/>
            <person name="Park D."/>
            <person name="Pearson M."/>
            <person name="Roberts A."/>
            <person name="Saif S."/>
            <person name="Shea T."/>
            <person name="Shenoy N."/>
            <person name="Sisk P."/>
            <person name="Stolte C."/>
            <person name="Sykes S."/>
            <person name="Walk T."/>
            <person name="White J."/>
            <person name="Yandava C."/>
            <person name="Allen-Vercoe E."/>
            <person name="Strauss J."/>
            <person name="Ambrose C."/>
            <person name="Lander E."/>
            <person name="Nusbaum C."/>
            <person name="Galagan J."/>
            <person name="Birren B."/>
        </authorList>
    </citation>
    <scope>NUCLEOTIDE SEQUENCE [LARGE SCALE GENOMIC DNA]</scope>
    <source>
        <strain evidence="1 2">3_1_12</strain>
    </source>
</reference>
<name>A0ABN0BGE0_BACFG</name>
<dbReference type="EMBL" id="EQ973213">
    <property type="protein sequence ID" value="EFR51797.1"/>
    <property type="molecule type" value="Genomic_DNA"/>
</dbReference>
<protein>
    <submittedName>
        <fullName evidence="1">Uncharacterized protein</fullName>
    </submittedName>
</protein>
<sequence>MVYLPRNTSARFLTLKGIEYEKFKIIIDRTNLCYIKKQIKQIR</sequence>
<organism evidence="1 2">
    <name type="scientific">Bacteroides fragilis 3_1_12</name>
    <dbReference type="NCBI Taxonomy" id="457424"/>
    <lineage>
        <taxon>Bacteria</taxon>
        <taxon>Pseudomonadati</taxon>
        <taxon>Bacteroidota</taxon>
        <taxon>Bacteroidia</taxon>
        <taxon>Bacteroidales</taxon>
        <taxon>Bacteroidaceae</taxon>
        <taxon>Bacteroides</taxon>
    </lineage>
</organism>
<keyword evidence="2" id="KW-1185">Reference proteome</keyword>